<proteinExistence type="predicted"/>
<feature type="compositionally biased region" description="Low complexity" evidence="1">
    <location>
        <begin position="172"/>
        <end position="185"/>
    </location>
</feature>
<name>A0A161YD14_DAUCS</name>
<sequence length="246" mass="28095">MYTSIYLQLRLRVESLTKVTFKNLVLHCNILLQYIWFMEVMVPLPDRDGSDFSFHRGNNSPYDSAPQSPKKFNSYFFSAPTTPNYQHLNYDYHCGSDGKLLGFVPGHDSNLLPLSSAEEIHDSSSSSSSRSSFGWLQKKWRLKDLLFRSASEASETNKYDFLRKDKNGDLKNSSSSPSNSVFSGNKKNKEKATLSAHERHYKVNRAAAEEMRKRTYLPYKQNLMVGCMYVDAASVSDPSRATLKIR</sequence>
<evidence type="ECO:0000313" key="2">
    <source>
        <dbReference type="EMBL" id="WOH04697.1"/>
    </source>
</evidence>
<accession>A0A161YD14</accession>
<dbReference type="Proteomes" id="UP000077755">
    <property type="component" value="Chromosome 6"/>
</dbReference>
<organism evidence="2 3">
    <name type="scientific">Daucus carota subsp. sativus</name>
    <name type="common">Carrot</name>
    <dbReference type="NCBI Taxonomy" id="79200"/>
    <lineage>
        <taxon>Eukaryota</taxon>
        <taxon>Viridiplantae</taxon>
        <taxon>Streptophyta</taxon>
        <taxon>Embryophyta</taxon>
        <taxon>Tracheophyta</taxon>
        <taxon>Spermatophyta</taxon>
        <taxon>Magnoliopsida</taxon>
        <taxon>eudicotyledons</taxon>
        <taxon>Gunneridae</taxon>
        <taxon>Pentapetalae</taxon>
        <taxon>asterids</taxon>
        <taxon>campanulids</taxon>
        <taxon>Apiales</taxon>
        <taxon>Apiaceae</taxon>
        <taxon>Apioideae</taxon>
        <taxon>Scandiceae</taxon>
        <taxon>Daucinae</taxon>
        <taxon>Daucus</taxon>
        <taxon>Daucus sect. Daucus</taxon>
    </lineage>
</organism>
<dbReference type="EMBL" id="CP093348">
    <property type="protein sequence ID" value="WOH04697.1"/>
    <property type="molecule type" value="Genomic_DNA"/>
</dbReference>
<reference evidence="2" key="2">
    <citation type="submission" date="2022-03" db="EMBL/GenBank/DDBJ databases">
        <title>Draft title - Genomic analysis of global carrot germplasm unveils the trajectory of domestication and the origin of high carotenoid orange carrot.</title>
        <authorList>
            <person name="Iorizzo M."/>
            <person name="Ellison S."/>
            <person name="Senalik D."/>
            <person name="Macko-Podgorni A."/>
            <person name="Grzebelus D."/>
            <person name="Bostan H."/>
            <person name="Rolling W."/>
            <person name="Curaba J."/>
            <person name="Simon P."/>
        </authorList>
    </citation>
    <scope>NUCLEOTIDE SEQUENCE</scope>
    <source>
        <tissue evidence="2">Leaf</tissue>
    </source>
</reference>
<evidence type="ECO:0000313" key="3">
    <source>
        <dbReference type="Proteomes" id="UP000077755"/>
    </source>
</evidence>
<dbReference type="Pfam" id="PF07816">
    <property type="entry name" value="DUF1645"/>
    <property type="match status" value="1"/>
</dbReference>
<keyword evidence="3" id="KW-1185">Reference proteome</keyword>
<dbReference type="AlphaFoldDB" id="A0A161YD14"/>
<reference evidence="2" key="1">
    <citation type="journal article" date="2016" name="Nat. Genet.">
        <title>A high-quality carrot genome assembly provides new insights into carotenoid accumulation and asterid genome evolution.</title>
        <authorList>
            <person name="Iorizzo M."/>
            <person name="Ellison S."/>
            <person name="Senalik D."/>
            <person name="Zeng P."/>
            <person name="Satapoomin P."/>
            <person name="Huang J."/>
            <person name="Bowman M."/>
            <person name="Iovene M."/>
            <person name="Sanseverino W."/>
            <person name="Cavagnaro P."/>
            <person name="Yildiz M."/>
            <person name="Macko-Podgorni A."/>
            <person name="Moranska E."/>
            <person name="Grzebelus E."/>
            <person name="Grzebelus D."/>
            <person name="Ashrafi H."/>
            <person name="Zheng Z."/>
            <person name="Cheng S."/>
            <person name="Spooner D."/>
            <person name="Van Deynze A."/>
            <person name="Simon P."/>
        </authorList>
    </citation>
    <scope>NUCLEOTIDE SEQUENCE</scope>
    <source>
        <tissue evidence="2">Leaf</tissue>
    </source>
</reference>
<dbReference type="InterPro" id="IPR012442">
    <property type="entry name" value="DUF1645_plant"/>
</dbReference>
<gene>
    <name evidence="2" type="ORF">DCAR_0624109</name>
</gene>
<evidence type="ECO:0000256" key="1">
    <source>
        <dbReference type="SAM" id="MobiDB-lite"/>
    </source>
</evidence>
<protein>
    <submittedName>
        <fullName evidence="2">Uncharacterized protein</fullName>
    </submittedName>
</protein>
<dbReference type="Gramene" id="KZM90579">
    <property type="protein sequence ID" value="KZM90579"/>
    <property type="gene ID" value="DCAR_022056"/>
</dbReference>
<dbReference type="OMA" id="MEMVMPR"/>
<dbReference type="PANTHER" id="PTHR33095">
    <property type="entry name" value="OS07G0619500 PROTEIN"/>
    <property type="match status" value="1"/>
</dbReference>
<dbReference type="PANTHER" id="PTHR33095:SF57">
    <property type="entry name" value="EXPRESSED PROTEIN"/>
    <property type="match status" value="1"/>
</dbReference>
<feature type="region of interest" description="Disordered" evidence="1">
    <location>
        <begin position="164"/>
        <end position="196"/>
    </location>
</feature>